<name>A0A6J6DRR3_9ZZZZ</name>
<accession>A0A6J6DRR3</accession>
<dbReference type="Pfam" id="PF01177">
    <property type="entry name" value="Asp_Glu_race"/>
    <property type="match status" value="1"/>
</dbReference>
<dbReference type="EMBL" id="CAEZSR010000079">
    <property type="protein sequence ID" value="CAB4566821.1"/>
    <property type="molecule type" value="Genomic_DNA"/>
</dbReference>
<dbReference type="GO" id="GO:0009252">
    <property type="term" value="P:peptidoglycan biosynthetic process"/>
    <property type="evidence" value="ECO:0007669"/>
    <property type="project" value="UniProtKB-KW"/>
</dbReference>
<sequence length="295" mass="30612">MDGRPIGMFDSGFGGLTVARAVIDLLPAEDVVYVGDTGRYPYGSKPQADVAEYARQIARYLIDQHDVKVVVVACNTAASAVDLARELPVPVIGVIGPGARSLVQATRSGHVGVIGTVGTIGSGSYQRAVVAAVDELAAAGTIADPAAGAPSIELTCAACPGFVEFVERGVVSGDEITVLAERLLAPVREAKVDALLLGCTHYPYLARVIGDVMGSDVVLVSSADETAFALRRLLDEEGLARGGDRSGTHTFVSSGDVEWFGALGRRLLGPELSTVLPVAFPDPTAHVHPPTRSTP</sequence>
<proteinExistence type="inferred from homology"/>
<dbReference type="EC" id="5.1.1.3" evidence="2"/>
<evidence type="ECO:0000256" key="2">
    <source>
        <dbReference type="ARBA" id="ARBA00013090"/>
    </source>
</evidence>
<protein>
    <recommendedName>
        <fullName evidence="2">glutamate racemase</fullName>
        <ecNumber evidence="2">5.1.1.3</ecNumber>
    </recommendedName>
</protein>
<evidence type="ECO:0000313" key="7">
    <source>
        <dbReference type="EMBL" id="CAB4566821.1"/>
    </source>
</evidence>
<dbReference type="AlphaFoldDB" id="A0A6J6DRR3"/>
<dbReference type="PANTHER" id="PTHR21198">
    <property type="entry name" value="GLUTAMATE RACEMASE"/>
    <property type="match status" value="1"/>
</dbReference>
<dbReference type="SUPFAM" id="SSF53681">
    <property type="entry name" value="Aspartate/glutamate racemase"/>
    <property type="match status" value="2"/>
</dbReference>
<dbReference type="PANTHER" id="PTHR21198:SF2">
    <property type="entry name" value="GLUTAMATE RACEMASE"/>
    <property type="match status" value="1"/>
</dbReference>
<organism evidence="7">
    <name type="scientific">freshwater metagenome</name>
    <dbReference type="NCBI Taxonomy" id="449393"/>
    <lineage>
        <taxon>unclassified sequences</taxon>
        <taxon>metagenomes</taxon>
        <taxon>ecological metagenomes</taxon>
    </lineage>
</organism>
<evidence type="ECO:0000256" key="6">
    <source>
        <dbReference type="ARBA" id="ARBA00023316"/>
    </source>
</evidence>
<keyword evidence="5" id="KW-0413">Isomerase</keyword>
<dbReference type="InterPro" id="IPR033134">
    <property type="entry name" value="Asp/Glu_racemase_AS_2"/>
</dbReference>
<dbReference type="InterPro" id="IPR015942">
    <property type="entry name" value="Asp/Glu/hydantoin_racemase"/>
</dbReference>
<evidence type="ECO:0000256" key="1">
    <source>
        <dbReference type="ARBA" id="ARBA00001602"/>
    </source>
</evidence>
<dbReference type="GO" id="GO:0071555">
    <property type="term" value="P:cell wall organization"/>
    <property type="evidence" value="ECO:0007669"/>
    <property type="project" value="UniProtKB-KW"/>
</dbReference>
<gene>
    <name evidence="7" type="ORF">UFOPK1493_02144</name>
</gene>
<dbReference type="NCBIfam" id="TIGR00067">
    <property type="entry name" value="glut_race"/>
    <property type="match status" value="1"/>
</dbReference>
<dbReference type="PROSITE" id="PS00924">
    <property type="entry name" value="ASP_GLU_RACEMASE_2"/>
    <property type="match status" value="1"/>
</dbReference>
<reference evidence="7" key="1">
    <citation type="submission" date="2020-05" db="EMBL/GenBank/DDBJ databases">
        <authorList>
            <person name="Chiriac C."/>
            <person name="Salcher M."/>
            <person name="Ghai R."/>
            <person name="Kavagutti S V."/>
        </authorList>
    </citation>
    <scope>NUCLEOTIDE SEQUENCE</scope>
</reference>
<dbReference type="InterPro" id="IPR001920">
    <property type="entry name" value="Asp/Glu_race"/>
</dbReference>
<keyword evidence="3" id="KW-0133">Cell shape</keyword>
<dbReference type="Gene3D" id="3.40.50.1860">
    <property type="match status" value="2"/>
</dbReference>
<dbReference type="GO" id="GO:0008360">
    <property type="term" value="P:regulation of cell shape"/>
    <property type="evidence" value="ECO:0007669"/>
    <property type="project" value="UniProtKB-KW"/>
</dbReference>
<evidence type="ECO:0000256" key="5">
    <source>
        <dbReference type="ARBA" id="ARBA00023235"/>
    </source>
</evidence>
<evidence type="ECO:0000256" key="4">
    <source>
        <dbReference type="ARBA" id="ARBA00022984"/>
    </source>
</evidence>
<dbReference type="InterPro" id="IPR004391">
    <property type="entry name" value="Glu_race"/>
</dbReference>
<evidence type="ECO:0000256" key="3">
    <source>
        <dbReference type="ARBA" id="ARBA00022960"/>
    </source>
</evidence>
<dbReference type="GO" id="GO:0008881">
    <property type="term" value="F:glutamate racemase activity"/>
    <property type="evidence" value="ECO:0007669"/>
    <property type="project" value="UniProtKB-EC"/>
</dbReference>
<dbReference type="HAMAP" id="MF_00258">
    <property type="entry name" value="Glu_racemase"/>
    <property type="match status" value="1"/>
</dbReference>
<comment type="catalytic activity">
    <reaction evidence="1">
        <text>L-glutamate = D-glutamate</text>
        <dbReference type="Rhea" id="RHEA:12813"/>
        <dbReference type="ChEBI" id="CHEBI:29985"/>
        <dbReference type="ChEBI" id="CHEBI:29986"/>
        <dbReference type="EC" id="5.1.1.3"/>
    </reaction>
</comment>
<keyword evidence="4" id="KW-0573">Peptidoglycan synthesis</keyword>
<keyword evidence="6" id="KW-0961">Cell wall biogenesis/degradation</keyword>